<feature type="signal peptide" evidence="1">
    <location>
        <begin position="1"/>
        <end position="24"/>
    </location>
</feature>
<dbReference type="RefSeq" id="WP_210920589.1">
    <property type="nucleotide sequence ID" value="NZ_JAYMRP010000010.1"/>
</dbReference>
<keyword evidence="1" id="KW-0732">Signal</keyword>
<name>A0ABV5EAD1_9ACTN</name>
<evidence type="ECO:0008006" key="4">
    <source>
        <dbReference type="Google" id="ProtNLM"/>
    </source>
</evidence>
<evidence type="ECO:0000256" key="1">
    <source>
        <dbReference type="SAM" id="SignalP"/>
    </source>
</evidence>
<accession>A0ABV5EAD1</accession>
<gene>
    <name evidence="2" type="ORF">VSS16_13905</name>
</gene>
<dbReference type="Proteomes" id="UP001585080">
    <property type="component" value="Unassembled WGS sequence"/>
</dbReference>
<protein>
    <recommendedName>
        <fullName evidence="4">Secreted protein</fullName>
    </recommendedName>
</protein>
<feature type="chain" id="PRO_5046083468" description="Secreted protein" evidence="1">
    <location>
        <begin position="25"/>
        <end position="69"/>
    </location>
</feature>
<organism evidence="2 3">
    <name type="scientific">Streptomyces broussonetiae</name>
    <dbReference type="NCBI Taxonomy" id="2686304"/>
    <lineage>
        <taxon>Bacteria</taxon>
        <taxon>Bacillati</taxon>
        <taxon>Actinomycetota</taxon>
        <taxon>Actinomycetes</taxon>
        <taxon>Kitasatosporales</taxon>
        <taxon>Streptomycetaceae</taxon>
        <taxon>Streptomyces</taxon>
    </lineage>
</organism>
<sequence length="69" mass="6572">MIKKLVCVTVLATALLTAAPAAQAATAHQPAPPAGIPGGPLLSGLLGSLEVGHPMASPQSLIPAGVLGG</sequence>
<reference evidence="2 3" key="1">
    <citation type="submission" date="2024-01" db="EMBL/GenBank/DDBJ databases">
        <title>Genome mining of biosynthetic gene clusters to explore secondary metabolites of Streptomyces sp.</title>
        <authorList>
            <person name="Baig A."/>
            <person name="Ajitkumar Shintre N."/>
            <person name="Kumar H."/>
            <person name="Anbarasu A."/>
            <person name="Ramaiah S."/>
        </authorList>
    </citation>
    <scope>NUCLEOTIDE SEQUENCE [LARGE SCALE GENOMIC DNA]</scope>
    <source>
        <strain evidence="2 3">A57</strain>
    </source>
</reference>
<evidence type="ECO:0000313" key="3">
    <source>
        <dbReference type="Proteomes" id="UP001585080"/>
    </source>
</evidence>
<dbReference type="EMBL" id="JAYMRP010000010">
    <property type="protein sequence ID" value="MFB8773814.1"/>
    <property type="molecule type" value="Genomic_DNA"/>
</dbReference>
<proteinExistence type="predicted"/>
<comment type="caution">
    <text evidence="2">The sequence shown here is derived from an EMBL/GenBank/DDBJ whole genome shotgun (WGS) entry which is preliminary data.</text>
</comment>
<keyword evidence="3" id="KW-1185">Reference proteome</keyword>
<evidence type="ECO:0000313" key="2">
    <source>
        <dbReference type="EMBL" id="MFB8773814.1"/>
    </source>
</evidence>